<proteinExistence type="predicted"/>
<dbReference type="PROSITE" id="PS50005">
    <property type="entry name" value="TPR"/>
    <property type="match status" value="3"/>
</dbReference>
<accession>A0AAD1UGU8</accession>
<feature type="compositionally biased region" description="Acidic residues" evidence="2">
    <location>
        <begin position="34"/>
        <end position="48"/>
    </location>
</feature>
<dbReference type="SMART" id="SM00028">
    <property type="entry name" value="TPR"/>
    <property type="match status" value="7"/>
</dbReference>
<dbReference type="Proteomes" id="UP001295684">
    <property type="component" value="Unassembled WGS sequence"/>
</dbReference>
<dbReference type="PANTHER" id="PTHR45153:SF1">
    <property type="entry name" value="TETRATRICOPEPTIDE REPEAT PROTEIN 16"/>
    <property type="match status" value="1"/>
</dbReference>
<dbReference type="InterPro" id="IPR011990">
    <property type="entry name" value="TPR-like_helical_dom_sf"/>
</dbReference>
<evidence type="ECO:0000313" key="4">
    <source>
        <dbReference type="Proteomes" id="UP001295684"/>
    </source>
</evidence>
<organism evidence="3 4">
    <name type="scientific">Euplotes crassus</name>
    <dbReference type="NCBI Taxonomy" id="5936"/>
    <lineage>
        <taxon>Eukaryota</taxon>
        <taxon>Sar</taxon>
        <taxon>Alveolata</taxon>
        <taxon>Ciliophora</taxon>
        <taxon>Intramacronucleata</taxon>
        <taxon>Spirotrichea</taxon>
        <taxon>Hypotrichia</taxon>
        <taxon>Euplotida</taxon>
        <taxon>Euplotidae</taxon>
        <taxon>Moneuplotes</taxon>
    </lineage>
</organism>
<sequence>MEEENKEPASEQNREKFSSPSAMETEKSKSLVDDSQDGNDPDGMDQSEEMIKDYNFDEINRKNKEELAESIQSDQESSVKGNDNMDKFIFSDVKKQIIIDRLHRANDFVEVGDLESALCEFNKILFYDKSIAEAYAERAEIYLKLCDFSSAIANFKKAIQLKYKEDWEKKLNQLYFLKGLGLIEEGYCNDVLNLVKTIESDDIKFIYLRALAYIKAGNKLVALEEIEKCLEKDPNNVEVLILKGKLLWSNSGSKVYPSLNEYFWKAHAINPDHTEVVEFLSIMKPKAEEKYQEALRNIFKKNISAAFENISQGLELFRDMPKLLLLRASLYREQNECQKALNDLERASKFMFVDGLEHQVNAQIGLTYNTMGISLFSLGKYHDSVTIFNEALNFMDQDPGVYINRGDAYRELKKFNLALSDYHYALDLGGQGPKINFRLALTHYALGVNCFNEKDYEGAKIEFSRSIDYNSSMPDVFVNRAKACLELGLVESAYSDIERTLEIQPDHSLANSMIQNFNRETKPLFQNGKFLSFKNY</sequence>
<feature type="compositionally biased region" description="Basic and acidic residues" evidence="2">
    <location>
        <begin position="1"/>
        <end position="17"/>
    </location>
</feature>
<dbReference type="InterPro" id="IPR019734">
    <property type="entry name" value="TPR_rpt"/>
</dbReference>
<dbReference type="AlphaFoldDB" id="A0AAD1UGU8"/>
<gene>
    <name evidence="3" type="ORF">ECRASSUSDP1_LOCUS6368</name>
</gene>
<keyword evidence="1" id="KW-0802">TPR repeat</keyword>
<evidence type="ECO:0000256" key="2">
    <source>
        <dbReference type="SAM" id="MobiDB-lite"/>
    </source>
</evidence>
<feature type="repeat" description="TPR" evidence="1">
    <location>
        <begin position="399"/>
        <end position="432"/>
    </location>
</feature>
<dbReference type="PANTHER" id="PTHR45153">
    <property type="entry name" value="TETRATRICOPEPTIDE REPEAT PROTEIN 16"/>
    <property type="match status" value="1"/>
</dbReference>
<protein>
    <submittedName>
        <fullName evidence="3">Uncharacterized protein</fullName>
    </submittedName>
</protein>
<dbReference type="SUPFAM" id="SSF48452">
    <property type="entry name" value="TPR-like"/>
    <property type="match status" value="2"/>
</dbReference>
<feature type="repeat" description="TPR" evidence="1">
    <location>
        <begin position="203"/>
        <end position="236"/>
    </location>
</feature>
<feature type="region of interest" description="Disordered" evidence="2">
    <location>
        <begin position="1"/>
        <end position="55"/>
    </location>
</feature>
<reference evidence="3" key="1">
    <citation type="submission" date="2023-07" db="EMBL/GenBank/DDBJ databases">
        <authorList>
            <consortium name="AG Swart"/>
            <person name="Singh M."/>
            <person name="Singh A."/>
            <person name="Seah K."/>
            <person name="Emmerich C."/>
        </authorList>
    </citation>
    <scope>NUCLEOTIDE SEQUENCE</scope>
    <source>
        <strain evidence="3">DP1</strain>
    </source>
</reference>
<dbReference type="Pfam" id="PF13181">
    <property type="entry name" value="TPR_8"/>
    <property type="match status" value="2"/>
</dbReference>
<dbReference type="Gene3D" id="1.25.40.10">
    <property type="entry name" value="Tetratricopeptide repeat domain"/>
    <property type="match status" value="4"/>
</dbReference>
<evidence type="ECO:0000256" key="1">
    <source>
        <dbReference type="PROSITE-ProRule" id="PRU00339"/>
    </source>
</evidence>
<evidence type="ECO:0000313" key="3">
    <source>
        <dbReference type="EMBL" id="CAI2365018.1"/>
    </source>
</evidence>
<name>A0AAD1UGU8_EUPCR</name>
<keyword evidence="4" id="KW-1185">Reference proteome</keyword>
<feature type="repeat" description="TPR" evidence="1">
    <location>
        <begin position="132"/>
        <end position="165"/>
    </location>
</feature>
<comment type="caution">
    <text evidence="3">The sequence shown here is derived from an EMBL/GenBank/DDBJ whole genome shotgun (WGS) entry which is preliminary data.</text>
</comment>
<dbReference type="EMBL" id="CAMPGE010006173">
    <property type="protein sequence ID" value="CAI2365018.1"/>
    <property type="molecule type" value="Genomic_DNA"/>
</dbReference>